<dbReference type="STRING" id="261392.SAMN02745149_00500"/>
<sequence length="2809" mass="321738">MNTNTIFENENITIRRNVEKHGIEVMFPSRPSEFERQLLKDSGFRWSSPQKLWWARESSVTEKYIENEIERQNGLKKIKDWEEFTAETKENIEIQQADIFSPESFLAGFNQDVQKLFDNNQFVNYDVNSNSTTNLLLNVKEELTNESNETNSNQSSKSKKPDGNVGRRSSESDAEQLYDRNSSEVGRNSGSRYSRTGYGDNIREQETGRDNAAPSSDNSSVSDGQVSRTSESDVSKTGDGLRIQNLHEGEVGSELSEHHGSNEQSGYGNERRDGLSSEEYKKQLIIKFRKLVNHLAYTDSDERFDFLSDRRKPGEPTVADHFAYYIDKFINGERLVKLDTLGNNEDVNIRNLFSHFDDIKNILEIDVRYGSVAGFLEDRELPLESFENEDDYYAQPIAADIIADVLKDFEKECHIQNNLEWQVNVRHCDIEPTERILRKLYEKFPSDEAFERSKLLSIAFGSTSYEKGTLPNLEERQSKGELGFNKVDGKNPGVQWKVTEEELNSVFGLFDENINYHTVLDRDWAALNGLSKEEVSNILEWDYNSTHNHKLVSENNYKEKHSKTLSKSESRDVRKEVKELLATHSDEEIKTNPEWLNLLTMYEGGGGLKEQDSTSAEALNAFYTPRNVVDAVWKLADTYAPNAKTVLEPSSGIGRFAENRPNNQFTLRELDETSARIAKLLHPEANVIQGAFQAQFYDSEGVVRNKNYEMPKYDLVIGNPPYGEYTGEWKGKGEGKEFNRYEEYFIAKGLDSLKDKNSLMAFVVPSGFLNSSNDKIKKLIAEKGELIDAYRLPEGTFPTTKVGTDIILMRNWEQRKIDIEELNKTAPEPFKKNPEEELTKAKENMARVLSNNDYFEFHTDKVLGEIKTRTNRFGKEEQYVAVHEGLTVQDELNKLNKLNGFMLNEKVLSNLNENVAEINKPAQEQKDIQPKEKSFIEKALEKYMNPEKDISTDANVRNFLDIKGDFEVKDFTTWNDRTWRATSGKWDWQPHFDVDTKQVLITTEVENEKTDERDTKLYAVLYPDGSVKKLYNEYSDEYAALKLSKAKQQRLDDIIDHFKINWQPVMDGYLGMKDNKAYFATLQKNVSLEISEARYSSWRDNLKVFSSKELKEIKTRNPFNVILADNNYSESDYDTSNRREEDYSEIPIFAKLQTLFPENGIVNLSNIDDDNALAHLAGDEVEIPEEKNFSKDFGGWGGTDSDERWEKYLEYGRKRDEKIKERWDVALNEVVKASGCTTKEEYFAKAKNIIEERHNNKMAMLEEKTKIKQQEEDADIILNEVLKNPLVPGTKEYSVAGYAILYSQNKDDHEAVDVLIDGNKCLTLNKNANLVTTYNNYFVTSNFIKNVSDLWENIPSVRNVEVEDVKLSLNKLLEGKHFSQKSIEEGSAVSNAVLHMEKDLNETVLKTAQASYSIKKSGTIQKVFAEKSNYPLFEFDNKTNILKFYQNSYEKGFGFISGAEDVFKKSFERLSVIKDITINGSRYIDVDGNTIEAPAKSERYTPVKEKIMDNAEFANTYGKNWNKEERAFWAATDYKGYVDLSKLTQEERKILETSPNYCIDPYIAADGTLVGGNKYIHKELYASGNIYKKLDLIEKLHNKSDMAERVYQKNKAILEAALPVPLKLDELELSVNSPFIRNFKLSGEAITERFIKWATGYDLEDSQNNREQISDFSSAGISREDIPPTITWEDVTNYIDGIALPAIRDDSLDEKEKSQIRNRKINDRQETAEKLFTRYIKTVLTEEEGKSLSDAYNRQFNGSREPDYAKLPLFIDGMNLYRKGSHFRLYEQQIKGISFLCNKGNGILAYDVGVGKTAAGIVATVQQIQSGRSKRPLVIVPKSVIGKWESDIHELFPNIPVNNLENFSRSSTGAFYNKANHGLNIPAGSITLTTKEALNNIHWNKTTVDKYLFNDYADLLGLTEKLHSDNPKVRAEAREKIYEEVSGNVRDEDYVEWINTGFDHVTVDEAHAYKKLERKPRASKDKDGKERISEFNRIVGSGEPSGIAKEMFNITQIIQQQNENRNVFMLTATPFTNSPLEVYSMLVYVARKEMETCGIKNLNDFCSQYAKTRFERVVKPNGSVEMATVMKEWGDLHGLQNILKQYIDKVDGEEAGIIRPEKKTHKVNLEATELQKQIFDFAIQEVMTYRPDKNSGEKGAPVLEAMNMMRTACLSPALLKQEKLVNPTTKEPLDIKLPPIEQIVDCSPKLKLVCDTVVSNWKKHQDCGQIIYMPVGTDAYPYVIDYMVKQGVPREVFASIDGQAAKIGGKNVKIGKEDETDDIRAKVADAFNDKKNPCKILIGSSAISEGMDLNGNSVALYNTMVGWNPSECIQVEGRIWRQGNQQGHVHIVYPLIYDSIDSLLFQKHDEKESRIDQLFKYKGNTLNVADLDPEKLKYELIKDPTVRAKMKLDDVAAVIKNELLMLDSRLADYDSLVESKIKFTEKLAEKEASRKSYVDNHAKSIADGNPNRSEEEQKAGLERFDKSINDVKKQLENIRKKYAEMGIENDSDRAEYINKINAEKHSKQEELNKLYGEENFQKVVNSIKKEITDEKTLEFENALLNPLDKTIQEDMLPFHVIERQVKESRYKEAMKKAENNEIEQNVLTEQFKEYLSEYEKKWGSGVREELKVQQEVHTPQTVVPKTEAEAELEPVIQKTEQKTVSTDSENIVCVINHEIEVYEDKRLEEAQNQGILFAADEPESVTRVLNNSHVDWKNPTCENFSENLYEAFKFNKKNISQEAVVKTAGKLIAGMSKDEKEKFIKLTSQMNIKGKEKTGEFLMKIAKGELKLEPNKKPPVVQKNQEEPEYDIF</sequence>
<feature type="compositionally biased region" description="Polar residues" evidence="2">
    <location>
        <begin position="183"/>
        <end position="194"/>
    </location>
</feature>
<dbReference type="PROSITE" id="PS51194">
    <property type="entry name" value="HELICASE_CTER"/>
    <property type="match status" value="1"/>
</dbReference>
<dbReference type="SUPFAM" id="SSF52540">
    <property type="entry name" value="P-loop containing nucleoside triphosphate hydrolases"/>
    <property type="match status" value="2"/>
</dbReference>
<dbReference type="SUPFAM" id="SSF53335">
    <property type="entry name" value="S-adenosyl-L-methionine-dependent methyltransferases"/>
    <property type="match status" value="1"/>
</dbReference>
<keyword evidence="6" id="KW-1185">Reference proteome</keyword>
<feature type="compositionally biased region" description="Polar residues" evidence="2">
    <location>
        <begin position="213"/>
        <end position="229"/>
    </location>
</feature>
<evidence type="ECO:0000313" key="6">
    <source>
        <dbReference type="Proteomes" id="UP000190423"/>
    </source>
</evidence>
<dbReference type="Pfam" id="PF07669">
    <property type="entry name" value="Eco57I"/>
    <property type="match status" value="1"/>
</dbReference>
<proteinExistence type="predicted"/>
<dbReference type="PRINTS" id="PR00507">
    <property type="entry name" value="N12N6MTFRASE"/>
</dbReference>
<dbReference type="EMBL" id="FUWG01000003">
    <property type="protein sequence ID" value="SJZ30616.1"/>
    <property type="molecule type" value="Genomic_DNA"/>
</dbReference>
<feature type="region of interest" description="Disordered" evidence="2">
    <location>
        <begin position="2455"/>
        <end position="2479"/>
    </location>
</feature>
<evidence type="ECO:0000256" key="1">
    <source>
        <dbReference type="SAM" id="Coils"/>
    </source>
</evidence>
<keyword evidence="5" id="KW-0378">Hydrolase</keyword>
<gene>
    <name evidence="5" type="ORF">SAMN02745149_00500</name>
</gene>
<dbReference type="InterPro" id="IPR029063">
    <property type="entry name" value="SAM-dependent_MTases_sf"/>
</dbReference>
<dbReference type="InterPro" id="IPR000330">
    <property type="entry name" value="SNF2_N"/>
</dbReference>
<dbReference type="PANTHER" id="PTHR41313:SF1">
    <property type="entry name" value="DNA METHYLASE ADENINE-SPECIFIC DOMAIN-CONTAINING PROTEIN"/>
    <property type="match status" value="1"/>
</dbReference>
<dbReference type="GO" id="GO:0009007">
    <property type="term" value="F:site-specific DNA-methyltransferase (adenine-specific) activity"/>
    <property type="evidence" value="ECO:0007669"/>
    <property type="project" value="UniProtKB-EC"/>
</dbReference>
<feature type="compositionally biased region" description="Basic and acidic residues" evidence="2">
    <location>
        <begin position="245"/>
        <end position="261"/>
    </location>
</feature>
<dbReference type="InterPro" id="IPR011639">
    <property type="entry name" value="MethylTrfase_TaqI-like_dom"/>
</dbReference>
<keyword evidence="5" id="KW-0547">Nucleotide-binding</keyword>
<dbReference type="PROSITE" id="PS51192">
    <property type="entry name" value="HELICASE_ATP_BIND_1"/>
    <property type="match status" value="1"/>
</dbReference>
<feature type="domain" description="Helicase ATP-binding" evidence="3">
    <location>
        <begin position="1793"/>
        <end position="2048"/>
    </location>
</feature>
<organism evidence="5 6">
    <name type="scientific">Treponema porcinum</name>
    <dbReference type="NCBI Taxonomy" id="261392"/>
    <lineage>
        <taxon>Bacteria</taxon>
        <taxon>Pseudomonadati</taxon>
        <taxon>Spirochaetota</taxon>
        <taxon>Spirochaetia</taxon>
        <taxon>Spirochaetales</taxon>
        <taxon>Treponemataceae</taxon>
        <taxon>Treponema</taxon>
    </lineage>
</organism>
<evidence type="ECO:0000259" key="3">
    <source>
        <dbReference type="PROSITE" id="PS51192"/>
    </source>
</evidence>
<feature type="domain" description="Helicase C-terminal" evidence="4">
    <location>
        <begin position="2205"/>
        <end position="2383"/>
    </location>
</feature>
<keyword evidence="1" id="KW-0175">Coiled coil</keyword>
<dbReference type="GO" id="GO:0006304">
    <property type="term" value="P:DNA modification"/>
    <property type="evidence" value="ECO:0007669"/>
    <property type="project" value="InterPro"/>
</dbReference>
<dbReference type="GO" id="GO:0004386">
    <property type="term" value="F:helicase activity"/>
    <property type="evidence" value="ECO:0007669"/>
    <property type="project" value="UniProtKB-KW"/>
</dbReference>
<dbReference type="Gene3D" id="3.40.50.300">
    <property type="entry name" value="P-loop containing nucleotide triphosphate hydrolases"/>
    <property type="match status" value="2"/>
</dbReference>
<dbReference type="Proteomes" id="UP000190423">
    <property type="component" value="Unassembled WGS sequence"/>
</dbReference>
<dbReference type="GO" id="GO:0032259">
    <property type="term" value="P:methylation"/>
    <property type="evidence" value="ECO:0007669"/>
    <property type="project" value="InterPro"/>
</dbReference>
<dbReference type="InterPro" id="IPR002052">
    <property type="entry name" value="DNA_methylase_N6_adenine_CS"/>
</dbReference>
<dbReference type="PANTHER" id="PTHR41313">
    <property type="entry name" value="ADENINE-SPECIFIC METHYLTRANSFERASE"/>
    <property type="match status" value="1"/>
</dbReference>
<dbReference type="SMART" id="SM00490">
    <property type="entry name" value="HELICc"/>
    <property type="match status" value="1"/>
</dbReference>
<dbReference type="InterPro" id="IPR052933">
    <property type="entry name" value="DNA_Protect_Modify"/>
</dbReference>
<keyword evidence="5" id="KW-0067">ATP-binding</keyword>
<feature type="region of interest" description="Disordered" evidence="2">
    <location>
        <begin position="144"/>
        <end position="274"/>
    </location>
</feature>
<dbReference type="InterPro" id="IPR014001">
    <property type="entry name" value="Helicase_ATP-bd"/>
</dbReference>
<reference evidence="5 6" key="1">
    <citation type="submission" date="2017-02" db="EMBL/GenBank/DDBJ databases">
        <authorList>
            <person name="Peterson S.W."/>
        </authorList>
    </citation>
    <scope>NUCLEOTIDE SEQUENCE [LARGE SCALE GENOMIC DNA]</scope>
    <source>
        <strain evidence="5 6">ATCC BAA-908</strain>
    </source>
</reference>
<feature type="compositionally biased region" description="Low complexity" evidence="2">
    <location>
        <begin position="145"/>
        <end position="156"/>
    </location>
</feature>
<dbReference type="SMART" id="SM00487">
    <property type="entry name" value="DEXDc"/>
    <property type="match status" value="1"/>
</dbReference>
<dbReference type="InterPro" id="IPR001650">
    <property type="entry name" value="Helicase_C-like"/>
</dbReference>
<dbReference type="InterPro" id="IPR027417">
    <property type="entry name" value="P-loop_NTPase"/>
</dbReference>
<name>A0A1T4JKD5_TREPO</name>
<feature type="compositionally biased region" description="Basic and acidic residues" evidence="2">
    <location>
        <begin position="2468"/>
        <end position="2479"/>
    </location>
</feature>
<dbReference type="GO" id="GO:0003676">
    <property type="term" value="F:nucleic acid binding"/>
    <property type="evidence" value="ECO:0007669"/>
    <property type="project" value="InterPro"/>
</dbReference>
<dbReference type="Pfam" id="PF00176">
    <property type="entry name" value="SNF2-rel_dom"/>
    <property type="match status" value="1"/>
</dbReference>
<evidence type="ECO:0000256" key="2">
    <source>
        <dbReference type="SAM" id="MobiDB-lite"/>
    </source>
</evidence>
<keyword evidence="5" id="KW-0347">Helicase</keyword>
<accession>A0A1T4JKD5</accession>
<dbReference type="PROSITE" id="PS00092">
    <property type="entry name" value="N6_MTASE"/>
    <property type="match status" value="1"/>
</dbReference>
<feature type="coiled-coil region" evidence="1">
    <location>
        <begin position="1251"/>
        <end position="1280"/>
    </location>
</feature>
<evidence type="ECO:0000259" key="4">
    <source>
        <dbReference type="PROSITE" id="PS51194"/>
    </source>
</evidence>
<dbReference type="GO" id="GO:0005524">
    <property type="term" value="F:ATP binding"/>
    <property type="evidence" value="ECO:0007669"/>
    <property type="project" value="InterPro"/>
</dbReference>
<protein>
    <submittedName>
        <fullName evidence="5">Helicase conserved C-terminal domain-containing protein</fullName>
    </submittedName>
</protein>
<evidence type="ECO:0000313" key="5">
    <source>
        <dbReference type="EMBL" id="SJZ30616.1"/>
    </source>
</evidence>
<dbReference type="Gene3D" id="3.40.50.150">
    <property type="entry name" value="Vaccinia Virus protein VP39"/>
    <property type="match status" value="1"/>
</dbReference>
<dbReference type="Pfam" id="PF00271">
    <property type="entry name" value="Helicase_C"/>
    <property type="match status" value="1"/>
</dbReference>